<organism evidence="3 5">
    <name type="scientific">Lingula anatina</name>
    <name type="common">Brachiopod</name>
    <name type="synonym">Lingula unguis</name>
    <dbReference type="NCBI Taxonomy" id="7574"/>
    <lineage>
        <taxon>Eukaryota</taxon>
        <taxon>Metazoa</taxon>
        <taxon>Spiralia</taxon>
        <taxon>Lophotrochozoa</taxon>
        <taxon>Brachiopoda</taxon>
        <taxon>Linguliformea</taxon>
        <taxon>Lingulata</taxon>
        <taxon>Lingulida</taxon>
        <taxon>Linguloidea</taxon>
        <taxon>Lingulidae</taxon>
        <taxon>Lingula</taxon>
    </lineage>
</organism>
<keyword evidence="1" id="KW-0732">Signal</keyword>
<dbReference type="RefSeq" id="XP_013388003.1">
    <property type="nucleotide sequence ID" value="XM_013532549.2"/>
</dbReference>
<dbReference type="CDD" id="cd04301">
    <property type="entry name" value="NAT_SF"/>
    <property type="match status" value="1"/>
</dbReference>
<evidence type="ECO:0000313" key="5">
    <source>
        <dbReference type="RefSeq" id="XP_013388004.1"/>
    </source>
</evidence>
<dbReference type="InterPro" id="IPR000182">
    <property type="entry name" value="GNAT_dom"/>
</dbReference>
<sequence>MPIKMIPMIWSPLVRAARMSIPLTTRCRSRYVFSSDIINKRTLSQQSRTFSVATEGDILSRIKIRQVEKKDVPILFKIYDHENWNYSQETVEAFVDIAGKSFLVAELDGNVVGSMMANLLNDQEAFGGLAAVIPELRGKGIAKQLWAKRSEFIGERNFGVKSVLHREEILKKHGYSVSTYKCPLICGRIDLSTISVQGDSSVDIVPTSKVDFEALVKYDAEIHTIPRRTFVEKWLARPSVKSFTALDKSGNIVGYGASSAATHSYRICPLFADSSLVSRLLLVRLLQSVPQDANVDMYLNTENEVGKEIMATNKDTFKIAFEMRKMFTKRDVDLPQHHKILAYSSVELALV</sequence>
<evidence type="ECO:0000256" key="1">
    <source>
        <dbReference type="SAM" id="SignalP"/>
    </source>
</evidence>
<dbReference type="PROSITE" id="PS51186">
    <property type="entry name" value="GNAT"/>
    <property type="match status" value="1"/>
</dbReference>
<keyword evidence="3" id="KW-1185">Reference proteome</keyword>
<name>A0A1S3HSG8_LINAN</name>
<accession>A0A1S3HSG8</accession>
<protein>
    <submittedName>
        <fullName evidence="4 5">Uncharacterized protein LOC106157056 isoform X1</fullName>
    </submittedName>
</protein>
<dbReference type="RefSeq" id="XP_013388004.1">
    <property type="nucleotide sequence ID" value="XM_013532550.2"/>
</dbReference>
<dbReference type="InterPro" id="IPR052729">
    <property type="entry name" value="Acyl/Acetyltrans_Enzymes"/>
</dbReference>
<dbReference type="Proteomes" id="UP000085678">
    <property type="component" value="Unplaced"/>
</dbReference>
<dbReference type="SUPFAM" id="SSF55729">
    <property type="entry name" value="Acyl-CoA N-acyltransferases (Nat)"/>
    <property type="match status" value="1"/>
</dbReference>
<evidence type="ECO:0000313" key="4">
    <source>
        <dbReference type="RefSeq" id="XP_013388003.1"/>
    </source>
</evidence>
<evidence type="ECO:0000259" key="2">
    <source>
        <dbReference type="PROSITE" id="PS51186"/>
    </source>
</evidence>
<proteinExistence type="predicted"/>
<dbReference type="PANTHER" id="PTHR47237">
    <property type="entry name" value="SLL0310 PROTEIN"/>
    <property type="match status" value="1"/>
</dbReference>
<dbReference type="AlphaFoldDB" id="A0A1S3HSG8"/>
<dbReference type="Pfam" id="PF18014">
    <property type="entry name" value="Acetyltransf_18"/>
    <property type="match status" value="1"/>
</dbReference>
<dbReference type="KEGG" id="lak:106157056"/>
<dbReference type="OrthoDB" id="5771378at2759"/>
<dbReference type="Gene3D" id="3.40.630.30">
    <property type="match status" value="1"/>
</dbReference>
<dbReference type="STRING" id="7574.A0A1S3HSG8"/>
<gene>
    <name evidence="4 5" type="primary">LOC106157056</name>
</gene>
<evidence type="ECO:0000313" key="3">
    <source>
        <dbReference type="Proteomes" id="UP000085678"/>
    </source>
</evidence>
<dbReference type="Pfam" id="PF00583">
    <property type="entry name" value="Acetyltransf_1"/>
    <property type="match status" value="1"/>
</dbReference>
<dbReference type="GeneID" id="106157056"/>
<dbReference type="Gene3D" id="3.40.630.90">
    <property type="match status" value="1"/>
</dbReference>
<feature type="domain" description="N-acetyltransferase" evidence="2">
    <location>
        <begin position="62"/>
        <end position="192"/>
    </location>
</feature>
<dbReference type="InterPro" id="IPR041496">
    <property type="entry name" value="YitH/HolE_GNAT"/>
</dbReference>
<feature type="signal peptide" evidence="1">
    <location>
        <begin position="1"/>
        <end position="16"/>
    </location>
</feature>
<dbReference type="InterPro" id="IPR016181">
    <property type="entry name" value="Acyl_CoA_acyltransferase"/>
</dbReference>
<dbReference type="PANTHER" id="PTHR47237:SF1">
    <property type="entry name" value="SLL0310 PROTEIN"/>
    <property type="match status" value="1"/>
</dbReference>
<reference evidence="4 5" key="1">
    <citation type="submission" date="2025-04" db="UniProtKB">
        <authorList>
            <consortium name="RefSeq"/>
        </authorList>
    </citation>
    <scope>IDENTIFICATION</scope>
    <source>
        <tissue evidence="4 5">Gonads</tissue>
    </source>
</reference>
<dbReference type="GO" id="GO:0016747">
    <property type="term" value="F:acyltransferase activity, transferring groups other than amino-acyl groups"/>
    <property type="evidence" value="ECO:0007669"/>
    <property type="project" value="InterPro"/>
</dbReference>
<feature type="chain" id="PRO_5014545754" evidence="1">
    <location>
        <begin position="17"/>
        <end position="351"/>
    </location>
</feature>